<dbReference type="Gene3D" id="1.10.3720.10">
    <property type="entry name" value="MetI-like"/>
    <property type="match status" value="2"/>
</dbReference>
<dbReference type="CDD" id="cd06261">
    <property type="entry name" value="TM_PBP2"/>
    <property type="match status" value="2"/>
</dbReference>
<dbReference type="EMBL" id="UFRN01000002">
    <property type="protein sequence ID" value="SUT94007.1"/>
    <property type="molecule type" value="Genomic_DNA"/>
</dbReference>
<keyword evidence="9 11" id="KW-1133">Transmembrane helix</keyword>
<feature type="transmembrane region" description="Helical" evidence="11">
    <location>
        <begin position="64"/>
        <end position="88"/>
    </location>
</feature>
<dbReference type="NCBIfam" id="NF006952">
    <property type="entry name" value="PRK09433.1-3"/>
    <property type="match status" value="1"/>
</dbReference>
<evidence type="ECO:0000256" key="1">
    <source>
        <dbReference type="ARBA" id="ARBA00004429"/>
    </source>
</evidence>
<name>A0A380U1P5_ACTLI</name>
<evidence type="ECO:0000256" key="4">
    <source>
        <dbReference type="ARBA" id="ARBA00022448"/>
    </source>
</evidence>
<dbReference type="AlphaFoldDB" id="A0A380U1P5"/>
<feature type="transmembrane region" description="Helical" evidence="11">
    <location>
        <begin position="383"/>
        <end position="404"/>
    </location>
</feature>
<feature type="transmembrane region" description="Helical" evidence="11">
    <location>
        <begin position="140"/>
        <end position="163"/>
    </location>
</feature>
<evidence type="ECO:0000256" key="3">
    <source>
        <dbReference type="ARBA" id="ARBA00016947"/>
    </source>
</evidence>
<evidence type="ECO:0000256" key="7">
    <source>
        <dbReference type="ARBA" id="ARBA00022692"/>
    </source>
</evidence>
<evidence type="ECO:0000256" key="5">
    <source>
        <dbReference type="ARBA" id="ARBA00022475"/>
    </source>
</evidence>
<keyword evidence="10 11" id="KW-0472">Membrane</keyword>
<dbReference type="PROSITE" id="PS50928">
    <property type="entry name" value="ABC_TM1"/>
    <property type="match status" value="2"/>
</dbReference>
<dbReference type="Proteomes" id="UP000254253">
    <property type="component" value="Unassembled WGS sequence"/>
</dbReference>
<gene>
    <name evidence="13" type="primary">thiP</name>
    <name evidence="13" type="ORF">NCTC4191_01452</name>
</gene>
<dbReference type="GO" id="GO:0015888">
    <property type="term" value="P:thiamine transport"/>
    <property type="evidence" value="ECO:0007669"/>
    <property type="project" value="InterPro"/>
</dbReference>
<dbReference type="InterPro" id="IPR005947">
    <property type="entry name" value="ThiP_ABC_transpt"/>
</dbReference>
<feature type="transmembrane region" description="Helical" evidence="11">
    <location>
        <begin position="516"/>
        <end position="534"/>
    </location>
</feature>
<feature type="transmembrane region" description="Helical" evidence="11">
    <location>
        <begin position="203"/>
        <end position="224"/>
    </location>
</feature>
<evidence type="ECO:0000313" key="13">
    <source>
        <dbReference type="EMBL" id="SUT94007.1"/>
    </source>
</evidence>
<comment type="similarity">
    <text evidence="11">Belongs to the binding-protein-dependent transport system permease family.</text>
</comment>
<evidence type="ECO:0000256" key="8">
    <source>
        <dbReference type="ARBA" id="ARBA00022737"/>
    </source>
</evidence>
<dbReference type="SUPFAM" id="SSF161098">
    <property type="entry name" value="MetI-like"/>
    <property type="match status" value="2"/>
</dbReference>
<keyword evidence="8" id="KW-0677">Repeat</keyword>
<dbReference type="GO" id="GO:0005886">
    <property type="term" value="C:plasma membrane"/>
    <property type="evidence" value="ECO:0007669"/>
    <property type="project" value="UniProtKB-SubCell"/>
</dbReference>
<sequence>MLKIIHPFTAKENPSRSLSKCSAWLVYLAIVAIYAMSLFALMAHRQDDSMWSVSDVLPILKYSFLQAGLSAVLTCMLGVLLARAFFYLDFIGKSYLYKILSFVWALPSLVVIFALIGFWGNSGWMAAFLKWLGIEWQFQLYGLQGILLAHVFFNVPLVTKYCVESLTLIPSSQHRLAAQMNLKGWSYFKIVELPMLSGTLPYAFANVFLICFTSFPIVLMLGGSPKYSTLEVAIYQAVTFEFDFAKAVILIMVQLAVGILLQLLMDFTAKYAFNNAKQYTPVVDMIWKPKPLGWQKKGLQIVLLLQSLLIILPLASVVWSGISVSNFSERLLNSALWEAAWFSFLLSLIASCSVLFIAYLLALETRHLAFKHQKWQYGILNGVATYPLILPVFLLAVGLFLLLMDVELSTSHLLWLVGICNGLTLLPYIYRLIFAAMWHSLTAQDKLARSLGLSGFRRWWIVEKNYLIRPLVSAFALAMSSSLGSFAVIAFFGSSDFSSLPYLLYQQLGSYRTEDAAVTALVLMLFTLLPFLFIEQKEKIK</sequence>
<keyword evidence="7 11" id="KW-0812">Transmembrane</keyword>
<feature type="transmembrane region" description="Helical" evidence="11">
    <location>
        <begin position="244"/>
        <end position="264"/>
    </location>
</feature>
<evidence type="ECO:0000256" key="9">
    <source>
        <dbReference type="ARBA" id="ARBA00022989"/>
    </source>
</evidence>
<keyword evidence="4 11" id="KW-0813">Transport</keyword>
<dbReference type="Pfam" id="PF00528">
    <property type="entry name" value="BPD_transp_1"/>
    <property type="match status" value="2"/>
</dbReference>
<organism evidence="13 14">
    <name type="scientific">Actinobacillus lignieresii</name>
    <dbReference type="NCBI Taxonomy" id="720"/>
    <lineage>
        <taxon>Bacteria</taxon>
        <taxon>Pseudomonadati</taxon>
        <taxon>Pseudomonadota</taxon>
        <taxon>Gammaproteobacteria</taxon>
        <taxon>Pasteurellales</taxon>
        <taxon>Pasteurellaceae</taxon>
        <taxon>Actinobacillus</taxon>
    </lineage>
</organism>
<proteinExistence type="inferred from homology"/>
<evidence type="ECO:0000256" key="10">
    <source>
        <dbReference type="ARBA" id="ARBA00023136"/>
    </source>
</evidence>
<protein>
    <recommendedName>
        <fullName evidence="3">Thiamine transport system permease protein ThiP</fullName>
    </recommendedName>
</protein>
<evidence type="ECO:0000313" key="14">
    <source>
        <dbReference type="Proteomes" id="UP000254253"/>
    </source>
</evidence>
<dbReference type="InterPro" id="IPR035906">
    <property type="entry name" value="MetI-like_sf"/>
</dbReference>
<dbReference type="NCBIfam" id="TIGR01253">
    <property type="entry name" value="thiP"/>
    <property type="match status" value="1"/>
</dbReference>
<comment type="subcellular location">
    <subcellularLocation>
        <location evidence="1">Cell inner membrane</location>
        <topology evidence="1">Multi-pass membrane protein</topology>
    </subcellularLocation>
    <subcellularLocation>
        <location evidence="11">Cell membrane</location>
        <topology evidence="11">Multi-pass membrane protein</topology>
    </subcellularLocation>
</comment>
<dbReference type="GO" id="GO:0022857">
    <property type="term" value="F:transmembrane transporter activity"/>
    <property type="evidence" value="ECO:0007669"/>
    <property type="project" value="InterPro"/>
</dbReference>
<feature type="transmembrane region" description="Helical" evidence="11">
    <location>
        <begin position="298"/>
        <end position="319"/>
    </location>
</feature>
<evidence type="ECO:0000256" key="2">
    <source>
        <dbReference type="ARBA" id="ARBA00011650"/>
    </source>
</evidence>
<feature type="transmembrane region" description="Helical" evidence="11">
    <location>
        <begin position="466"/>
        <end position="492"/>
    </location>
</feature>
<keyword evidence="6" id="KW-0997">Cell inner membrane</keyword>
<feature type="transmembrane region" description="Helical" evidence="11">
    <location>
        <begin position="339"/>
        <end position="362"/>
    </location>
</feature>
<keyword evidence="5" id="KW-1003">Cell membrane</keyword>
<dbReference type="PANTHER" id="PTHR30183">
    <property type="entry name" value="MOLYBDENUM TRANSPORT SYSTEM PERMEASE PROTEIN MODB"/>
    <property type="match status" value="1"/>
</dbReference>
<reference evidence="13 14" key="1">
    <citation type="submission" date="2018-06" db="EMBL/GenBank/DDBJ databases">
        <authorList>
            <consortium name="Pathogen Informatics"/>
            <person name="Doyle S."/>
        </authorList>
    </citation>
    <scope>NUCLEOTIDE SEQUENCE [LARGE SCALE GENOMIC DNA]</scope>
    <source>
        <strain evidence="13 14">NCTC4191</strain>
    </source>
</reference>
<accession>A0A380U1P5</accession>
<evidence type="ECO:0000256" key="6">
    <source>
        <dbReference type="ARBA" id="ARBA00022519"/>
    </source>
</evidence>
<dbReference type="PANTHER" id="PTHR30183:SF9">
    <property type="entry name" value="THIAMINE TRANSPORT SYSTEM PERMEASE PROTEIN THIP"/>
    <property type="match status" value="1"/>
</dbReference>
<feature type="transmembrane region" description="Helical" evidence="11">
    <location>
        <begin position="95"/>
        <end position="120"/>
    </location>
</feature>
<evidence type="ECO:0000259" key="12">
    <source>
        <dbReference type="PROSITE" id="PS50928"/>
    </source>
</evidence>
<dbReference type="RefSeq" id="WP_115590687.1">
    <property type="nucleotide sequence ID" value="NZ_UFRN01000002.1"/>
</dbReference>
<evidence type="ECO:0000256" key="11">
    <source>
        <dbReference type="RuleBase" id="RU363032"/>
    </source>
</evidence>
<keyword evidence="14" id="KW-1185">Reference proteome</keyword>
<comment type="subunit">
    <text evidence="2">The complex is composed of two ATP-binding proteins (ThiQ), two transmembrane proteins (ThiP) and a solute-binding protein (ThiB).</text>
</comment>
<feature type="domain" description="ABC transmembrane type-1" evidence="12">
    <location>
        <begin position="340"/>
        <end position="534"/>
    </location>
</feature>
<dbReference type="InterPro" id="IPR000515">
    <property type="entry name" value="MetI-like"/>
</dbReference>
<feature type="domain" description="ABC transmembrane type-1" evidence="12">
    <location>
        <begin position="60"/>
        <end position="261"/>
    </location>
</feature>
<feature type="transmembrane region" description="Helical" evidence="11">
    <location>
        <begin position="21"/>
        <end position="44"/>
    </location>
</feature>
<feature type="transmembrane region" description="Helical" evidence="11">
    <location>
        <begin position="410"/>
        <end position="430"/>
    </location>
</feature>